<organism evidence="5 6">
    <name type="scientific">Gelidibacter algens</name>
    <dbReference type="NCBI Taxonomy" id="49280"/>
    <lineage>
        <taxon>Bacteria</taxon>
        <taxon>Pseudomonadati</taxon>
        <taxon>Bacteroidota</taxon>
        <taxon>Flavobacteriia</taxon>
        <taxon>Flavobacteriales</taxon>
        <taxon>Flavobacteriaceae</taxon>
        <taxon>Gelidibacter</taxon>
    </lineage>
</organism>
<evidence type="ECO:0000313" key="5">
    <source>
        <dbReference type="EMBL" id="RAJ24772.1"/>
    </source>
</evidence>
<feature type="coiled-coil region" evidence="2">
    <location>
        <begin position="157"/>
        <end position="184"/>
    </location>
</feature>
<sequence>MPFPLERVRDRNQKAIKMKKYIYLFTLTTASLFLASCGNEDKKMAADNSPAISVKVNALESNSNSPFLSVSGKIQASNSAELSTRMMGYVNSVNVNVGDKVTKGQLLVSINNADLQAKRAQVNAGITEATAAFNNAKKDYNRFQSLFADNSASQKELDDMTANFEMAKARLESANQMKNEINAQFAYSNITAPFSGIVTSKNIQSGAMANPGVPLISIESPGNFEVMAMVPETEISQIKKNSEVDVLVKSINKTLKGKVSEVSTSAKNTGGQYLVKINLDQTEADILSGMFVTVQFPVERQSNTEIILIPTEALVTNGQLSGVYTVSQTNTALLRWLRLGRIYGNQVEVLSGLNSDEAYIVSAEGKLYNGVKIIPSPPEASGLPEGKGADTETN</sequence>
<protein>
    <submittedName>
        <fullName evidence="5">RND family efflux transporter MFP subunit</fullName>
    </submittedName>
</protein>
<dbReference type="GO" id="GO:1990281">
    <property type="term" value="C:efflux pump complex"/>
    <property type="evidence" value="ECO:0007669"/>
    <property type="project" value="TreeGrafter"/>
</dbReference>
<dbReference type="NCBIfam" id="TIGR01730">
    <property type="entry name" value="RND_mfp"/>
    <property type="match status" value="1"/>
</dbReference>
<evidence type="ECO:0000256" key="2">
    <source>
        <dbReference type="SAM" id="Coils"/>
    </source>
</evidence>
<dbReference type="InterPro" id="IPR058625">
    <property type="entry name" value="MdtA-like_BSH"/>
</dbReference>
<comment type="similarity">
    <text evidence="1">Belongs to the membrane fusion protein (MFP) (TC 8.A.1) family.</text>
</comment>
<gene>
    <name evidence="5" type="ORF">LX77_01768</name>
</gene>
<proteinExistence type="inferred from homology"/>
<dbReference type="Gene3D" id="2.40.30.170">
    <property type="match status" value="1"/>
</dbReference>
<name>A0A327S8V6_9FLAO</name>
<reference evidence="5 6" key="1">
    <citation type="submission" date="2018-06" db="EMBL/GenBank/DDBJ databases">
        <title>Genomic Encyclopedia of Archaeal and Bacterial Type Strains, Phase II (KMG-II): from individual species to whole genera.</title>
        <authorList>
            <person name="Goeker M."/>
        </authorList>
    </citation>
    <scope>NUCLEOTIDE SEQUENCE [LARGE SCALE GENOMIC DNA]</scope>
    <source>
        <strain evidence="5 6">DSM 12408</strain>
    </source>
</reference>
<accession>A0A327S8V6</accession>
<dbReference type="Pfam" id="PF25954">
    <property type="entry name" value="Beta-barrel_RND_2"/>
    <property type="match status" value="1"/>
</dbReference>
<dbReference type="PANTHER" id="PTHR30469:SF15">
    <property type="entry name" value="HLYD FAMILY OF SECRETION PROTEINS"/>
    <property type="match status" value="1"/>
</dbReference>
<dbReference type="PANTHER" id="PTHR30469">
    <property type="entry name" value="MULTIDRUG RESISTANCE PROTEIN MDTA"/>
    <property type="match status" value="1"/>
</dbReference>
<evidence type="ECO:0000259" key="4">
    <source>
        <dbReference type="Pfam" id="PF25954"/>
    </source>
</evidence>
<evidence type="ECO:0000256" key="1">
    <source>
        <dbReference type="ARBA" id="ARBA00009477"/>
    </source>
</evidence>
<dbReference type="Gene3D" id="2.40.420.20">
    <property type="match status" value="1"/>
</dbReference>
<dbReference type="InterPro" id="IPR006143">
    <property type="entry name" value="RND_pump_MFP"/>
</dbReference>
<dbReference type="SUPFAM" id="SSF111369">
    <property type="entry name" value="HlyD-like secretion proteins"/>
    <property type="match status" value="1"/>
</dbReference>
<dbReference type="Gene3D" id="2.40.50.100">
    <property type="match status" value="1"/>
</dbReference>
<dbReference type="InterPro" id="IPR058792">
    <property type="entry name" value="Beta-barrel_RND_2"/>
</dbReference>
<comment type="caution">
    <text evidence="5">The sequence shown here is derived from an EMBL/GenBank/DDBJ whole genome shotgun (WGS) entry which is preliminary data.</text>
</comment>
<feature type="domain" description="CusB-like beta-barrel" evidence="4">
    <location>
        <begin position="227"/>
        <end position="296"/>
    </location>
</feature>
<dbReference type="Gene3D" id="1.10.287.470">
    <property type="entry name" value="Helix hairpin bin"/>
    <property type="match status" value="1"/>
</dbReference>
<dbReference type="Pfam" id="PF25917">
    <property type="entry name" value="BSH_RND"/>
    <property type="match status" value="1"/>
</dbReference>
<keyword evidence="2" id="KW-0175">Coiled coil</keyword>
<dbReference type="EMBL" id="QLLQ01000005">
    <property type="protein sequence ID" value="RAJ24772.1"/>
    <property type="molecule type" value="Genomic_DNA"/>
</dbReference>
<evidence type="ECO:0000313" key="6">
    <source>
        <dbReference type="Proteomes" id="UP000248987"/>
    </source>
</evidence>
<dbReference type="AlphaFoldDB" id="A0A327S8V6"/>
<dbReference type="Proteomes" id="UP000248987">
    <property type="component" value="Unassembled WGS sequence"/>
</dbReference>
<dbReference type="GO" id="GO:0015562">
    <property type="term" value="F:efflux transmembrane transporter activity"/>
    <property type="evidence" value="ECO:0007669"/>
    <property type="project" value="TreeGrafter"/>
</dbReference>
<keyword evidence="6" id="KW-1185">Reference proteome</keyword>
<evidence type="ECO:0000259" key="3">
    <source>
        <dbReference type="Pfam" id="PF25917"/>
    </source>
</evidence>
<feature type="domain" description="Multidrug resistance protein MdtA-like barrel-sandwich hybrid" evidence="3">
    <location>
        <begin position="79"/>
        <end position="212"/>
    </location>
</feature>